<dbReference type="STRING" id="177439.DP1536"/>
<dbReference type="Pfam" id="PF16976">
    <property type="entry name" value="RcpC"/>
    <property type="match status" value="1"/>
</dbReference>
<dbReference type="OrthoDB" id="9788329at2"/>
<dbReference type="RefSeq" id="WP_011188777.1">
    <property type="nucleotide sequence ID" value="NC_006138.1"/>
</dbReference>
<evidence type="ECO:0000313" key="4">
    <source>
        <dbReference type="Proteomes" id="UP000000602"/>
    </source>
</evidence>
<dbReference type="eggNOG" id="COG3745">
    <property type="taxonomic scope" value="Bacteria"/>
</dbReference>
<dbReference type="AlphaFoldDB" id="Q6AN09"/>
<dbReference type="HOGENOM" id="CLU_057068_4_0_7"/>
<dbReference type="InterPro" id="IPR017592">
    <property type="entry name" value="Pilus_assmbl_Flp-typ_CpaB"/>
</dbReference>
<proteinExistence type="predicted"/>
<keyword evidence="4" id="KW-1185">Reference proteome</keyword>
<feature type="transmembrane region" description="Helical" evidence="1">
    <location>
        <begin position="6"/>
        <end position="25"/>
    </location>
</feature>
<dbReference type="Pfam" id="PF08666">
    <property type="entry name" value="SAF"/>
    <property type="match status" value="1"/>
</dbReference>
<dbReference type="SMART" id="SM00858">
    <property type="entry name" value="SAF"/>
    <property type="match status" value="1"/>
</dbReference>
<name>Q6AN09_DESPS</name>
<dbReference type="Gene3D" id="3.90.1210.10">
    <property type="entry name" value="Antifreeze-like/N-acetylneuraminic acid synthase C-terminal domain"/>
    <property type="match status" value="1"/>
</dbReference>
<sequence>MNNIPRLTFLVIAVVIAFSVSFVVYKKMSTPNVVMEQKPGQATTDIAVAVKDMSRGSKIGSEDVQMATYLQETLPSGHFTDLEQVVGRIVLSPLTTTEPILNSDLAPQDLTKGGLAAVITPTKRAMAIKVDNVIGVAGFLHPGHLVDVLVSIEKPGDTRSQITKTVLQNILVLSVGTLAQESADKKVHKVTVVTLEVDLEEGEKLALAVNEGRIQLALRGYSDVEPVLTRGITKTSLLKSYSPDVFKTVKGGKTAVKKTAPRRARAHHVIEVMNGNEVKRVRIAK</sequence>
<dbReference type="CDD" id="cd11614">
    <property type="entry name" value="SAF_CpaB_FlgA_like"/>
    <property type="match status" value="1"/>
</dbReference>
<evidence type="ECO:0000259" key="2">
    <source>
        <dbReference type="SMART" id="SM00858"/>
    </source>
</evidence>
<dbReference type="InterPro" id="IPR013974">
    <property type="entry name" value="SAF"/>
</dbReference>
<dbReference type="Proteomes" id="UP000000602">
    <property type="component" value="Chromosome"/>
</dbReference>
<feature type="domain" description="SAF" evidence="2">
    <location>
        <begin position="44"/>
        <end position="106"/>
    </location>
</feature>
<keyword evidence="1" id="KW-1133">Transmembrane helix</keyword>
<evidence type="ECO:0000313" key="3">
    <source>
        <dbReference type="EMBL" id="CAG36265.1"/>
    </source>
</evidence>
<evidence type="ECO:0000256" key="1">
    <source>
        <dbReference type="SAM" id="Phobius"/>
    </source>
</evidence>
<keyword evidence="1" id="KW-0812">Transmembrane</keyword>
<protein>
    <recommendedName>
        <fullName evidence="2">SAF domain-containing protein</fullName>
    </recommendedName>
</protein>
<dbReference type="KEGG" id="dps:DP1536"/>
<dbReference type="InterPro" id="IPR031571">
    <property type="entry name" value="RcpC_dom"/>
</dbReference>
<accession>Q6AN09</accession>
<keyword evidence="1" id="KW-0472">Membrane</keyword>
<gene>
    <name evidence="3" type="ordered locus">DP1536</name>
</gene>
<dbReference type="NCBIfam" id="TIGR03177">
    <property type="entry name" value="pilus_cpaB"/>
    <property type="match status" value="1"/>
</dbReference>
<dbReference type="EMBL" id="CR522870">
    <property type="protein sequence ID" value="CAG36265.1"/>
    <property type="molecule type" value="Genomic_DNA"/>
</dbReference>
<reference evidence="4" key="1">
    <citation type="journal article" date="2004" name="Environ. Microbiol.">
        <title>The genome of Desulfotalea psychrophila, a sulfate-reducing bacterium from permanently cold Arctic sediments.</title>
        <authorList>
            <person name="Rabus R."/>
            <person name="Ruepp A."/>
            <person name="Frickey T."/>
            <person name="Rattei T."/>
            <person name="Fartmann B."/>
            <person name="Stark M."/>
            <person name="Bauer M."/>
            <person name="Zibat A."/>
            <person name="Lombardot T."/>
            <person name="Becker I."/>
            <person name="Amann J."/>
            <person name="Gellner K."/>
            <person name="Teeling H."/>
            <person name="Leuschner W.D."/>
            <person name="Gloeckner F.-O."/>
            <person name="Lupas A.N."/>
            <person name="Amann R."/>
            <person name="Klenk H.-P."/>
        </authorList>
    </citation>
    <scope>NUCLEOTIDE SEQUENCE [LARGE SCALE GENOMIC DNA]</scope>
    <source>
        <strain evidence="4">DSM 12343 / LSv54</strain>
    </source>
</reference>
<organism evidence="3 4">
    <name type="scientific">Desulfotalea psychrophila (strain LSv54 / DSM 12343)</name>
    <dbReference type="NCBI Taxonomy" id="177439"/>
    <lineage>
        <taxon>Bacteria</taxon>
        <taxon>Pseudomonadati</taxon>
        <taxon>Thermodesulfobacteriota</taxon>
        <taxon>Desulfobulbia</taxon>
        <taxon>Desulfobulbales</taxon>
        <taxon>Desulfocapsaceae</taxon>
        <taxon>Desulfotalea</taxon>
    </lineage>
</organism>